<keyword evidence="1" id="KW-1133">Transmembrane helix</keyword>
<dbReference type="SUPFAM" id="SSF48317">
    <property type="entry name" value="Acid phosphatase/Vanadium-dependent haloperoxidase"/>
    <property type="match status" value="1"/>
</dbReference>
<feature type="transmembrane region" description="Helical" evidence="1">
    <location>
        <begin position="73"/>
        <end position="95"/>
    </location>
</feature>
<dbReference type="RefSeq" id="WP_064858754.1">
    <property type="nucleotide sequence ID" value="NZ_LZSF01000119.1"/>
</dbReference>
<dbReference type="AlphaFoldDB" id="A0A1A0MQQ8"/>
<dbReference type="Gene3D" id="1.20.144.10">
    <property type="entry name" value="Phosphatidic acid phosphatase type 2/haloperoxidase"/>
    <property type="match status" value="1"/>
</dbReference>
<keyword evidence="1" id="KW-0812">Transmembrane</keyword>
<dbReference type="InterPro" id="IPR036938">
    <property type="entry name" value="PAP2/HPO_sf"/>
</dbReference>
<gene>
    <name evidence="2" type="ORF">A5642_18440</name>
</gene>
<evidence type="ECO:0000313" key="2">
    <source>
        <dbReference type="EMBL" id="OBA87750.1"/>
    </source>
</evidence>
<evidence type="ECO:0000313" key="3">
    <source>
        <dbReference type="Proteomes" id="UP000093962"/>
    </source>
</evidence>
<dbReference type="OrthoDB" id="4764155at2"/>
<organism evidence="2 3">
    <name type="scientific">Mycolicibacterium mucogenicum</name>
    <name type="common">Mycobacterium mucogenicum</name>
    <dbReference type="NCBI Taxonomy" id="56689"/>
    <lineage>
        <taxon>Bacteria</taxon>
        <taxon>Bacillati</taxon>
        <taxon>Actinomycetota</taxon>
        <taxon>Actinomycetes</taxon>
        <taxon>Mycobacteriales</taxon>
        <taxon>Mycobacteriaceae</taxon>
        <taxon>Mycolicibacterium</taxon>
    </lineage>
</organism>
<accession>A0A1A0MQQ8</accession>
<evidence type="ECO:0008006" key="4">
    <source>
        <dbReference type="Google" id="ProtNLM"/>
    </source>
</evidence>
<keyword evidence="1" id="KW-0472">Membrane</keyword>
<name>A0A1A0MQQ8_MYCMU</name>
<dbReference type="EMBL" id="LZSF01000119">
    <property type="protein sequence ID" value="OBA87750.1"/>
    <property type="molecule type" value="Genomic_DNA"/>
</dbReference>
<feature type="transmembrane region" description="Helical" evidence="1">
    <location>
        <begin position="45"/>
        <end position="66"/>
    </location>
</feature>
<proteinExistence type="predicted"/>
<evidence type="ECO:0000256" key="1">
    <source>
        <dbReference type="SAM" id="Phobius"/>
    </source>
</evidence>
<dbReference type="Proteomes" id="UP000093962">
    <property type="component" value="Unassembled WGS sequence"/>
</dbReference>
<comment type="caution">
    <text evidence="2">The sequence shown here is derived from an EMBL/GenBank/DDBJ whole genome shotgun (WGS) entry which is preliminary data.</text>
</comment>
<feature type="transmembrane region" description="Helical" evidence="1">
    <location>
        <begin position="153"/>
        <end position="175"/>
    </location>
</feature>
<sequence length="198" mass="21448">MAWWPLVGFTATIVLGLAVRSGDSELDRWFVATSHELLGPHPYWMLLLNRVKVLVPLYLLAVGIPLWRREWRLATVTALCPVISIIGAKVLKVLFGRPWYGENLAYPSGHTTVAITVAAMLVLAIGIHPWSVTLAVIGAAIPSIGMASNDFHFFTDIIGGAFYATGMVCLAVLAAGPQALHHSRTRGASHWGSGSVRR</sequence>
<reference evidence="2 3" key="1">
    <citation type="submission" date="2016-06" db="EMBL/GenBank/DDBJ databases">
        <authorList>
            <person name="Kjaerup R.B."/>
            <person name="Dalgaard T.S."/>
            <person name="Juul-Madsen H.R."/>
        </authorList>
    </citation>
    <scope>NUCLEOTIDE SEQUENCE [LARGE SCALE GENOMIC DNA]</scope>
    <source>
        <strain evidence="2 3">1199456.5</strain>
    </source>
</reference>
<protein>
    <recommendedName>
        <fullName evidence="4">Phosphatase PAP2 family protein</fullName>
    </recommendedName>
</protein>
<feature type="transmembrane region" description="Helical" evidence="1">
    <location>
        <begin position="115"/>
        <end position="141"/>
    </location>
</feature>